<dbReference type="PRINTS" id="PR00050">
    <property type="entry name" value="COLDSHOCK"/>
</dbReference>
<evidence type="ECO:0000256" key="5">
    <source>
        <dbReference type="SAM" id="MobiDB-lite"/>
    </source>
</evidence>
<dbReference type="InterPro" id="IPR002059">
    <property type="entry name" value="CSP_DNA-bd"/>
</dbReference>
<feature type="domain" description="CSD" evidence="6">
    <location>
        <begin position="1"/>
        <end position="66"/>
    </location>
</feature>
<keyword evidence="8" id="KW-1185">Reference proteome</keyword>
<dbReference type="InterPro" id="IPR019844">
    <property type="entry name" value="CSD_CS"/>
</dbReference>
<organism evidence="7 8">
    <name type="scientific">Ramlibacter tataouinensis (strain ATCC BAA-407 / DSM 14655 / LMG 21543 / TTB310)</name>
    <dbReference type="NCBI Taxonomy" id="365046"/>
    <lineage>
        <taxon>Bacteria</taxon>
        <taxon>Pseudomonadati</taxon>
        <taxon>Pseudomonadota</taxon>
        <taxon>Betaproteobacteria</taxon>
        <taxon>Burkholderiales</taxon>
        <taxon>Comamonadaceae</taxon>
        <taxon>Ramlibacter</taxon>
    </lineage>
</organism>
<dbReference type="CDD" id="cd04458">
    <property type="entry name" value="CSP_CDS"/>
    <property type="match status" value="1"/>
</dbReference>
<dbReference type="GO" id="GO:0003676">
    <property type="term" value="F:nucleic acid binding"/>
    <property type="evidence" value="ECO:0007669"/>
    <property type="project" value="InterPro"/>
</dbReference>
<evidence type="ECO:0000256" key="1">
    <source>
        <dbReference type="ARBA" id="ARBA00004496"/>
    </source>
</evidence>
<dbReference type="SUPFAM" id="SSF50249">
    <property type="entry name" value="Nucleic acid-binding proteins"/>
    <property type="match status" value="1"/>
</dbReference>
<name>F5XZB0_RAMTT</name>
<dbReference type="SMART" id="SM00357">
    <property type="entry name" value="CSP"/>
    <property type="match status" value="1"/>
</dbReference>
<protein>
    <recommendedName>
        <fullName evidence="2">Cold shock-like protein CspA</fullName>
    </recommendedName>
</protein>
<dbReference type="AlphaFoldDB" id="F5XZB0"/>
<evidence type="ECO:0000313" key="7">
    <source>
        <dbReference type="EMBL" id="AEG93280.1"/>
    </source>
</evidence>
<feature type="compositionally biased region" description="Low complexity" evidence="5">
    <location>
        <begin position="72"/>
        <end position="86"/>
    </location>
</feature>
<dbReference type="Gene3D" id="2.40.50.140">
    <property type="entry name" value="Nucleic acid-binding proteins"/>
    <property type="match status" value="1"/>
</dbReference>
<dbReference type="FunFam" id="2.40.50.140:FF:000006">
    <property type="entry name" value="Cold shock protein CspC"/>
    <property type="match status" value="1"/>
</dbReference>
<dbReference type="Proteomes" id="UP000008385">
    <property type="component" value="Chromosome"/>
</dbReference>
<dbReference type="eggNOG" id="COG1278">
    <property type="taxonomic scope" value="Bacteria"/>
</dbReference>
<dbReference type="PROSITE" id="PS00352">
    <property type="entry name" value="CSD_1"/>
    <property type="match status" value="1"/>
</dbReference>
<evidence type="ECO:0000256" key="4">
    <source>
        <dbReference type="RuleBase" id="RU000408"/>
    </source>
</evidence>
<evidence type="ECO:0000256" key="3">
    <source>
        <dbReference type="ARBA" id="ARBA00022490"/>
    </source>
</evidence>
<dbReference type="InterPro" id="IPR012340">
    <property type="entry name" value="NA-bd_OB-fold"/>
</dbReference>
<reference evidence="7 8" key="2">
    <citation type="journal article" date="2011" name="PLoS ONE">
        <title>The Cyst-Dividing Bacterium Ramlibacter tataouinensis TTB310 Genome Reveals a Well-Stocked Toolbox for Adaptation to a Desert Environment.</title>
        <authorList>
            <person name="De Luca G."/>
            <person name="Barakat M."/>
            <person name="Ortet P."/>
            <person name="Fochesato S."/>
            <person name="Jourlin-Castelli C."/>
            <person name="Ansaldi M."/>
            <person name="Py B."/>
            <person name="Fichant G."/>
            <person name="Coutinho P.M."/>
            <person name="Voulhoux R."/>
            <person name="Bastien O."/>
            <person name="Marechal E."/>
            <person name="Henrissat B."/>
            <person name="Quentin Y."/>
            <person name="Noirot P."/>
            <person name="Filloux A."/>
            <person name="Mejean V."/>
            <person name="Dubow M.S."/>
            <person name="Barras F."/>
            <person name="Barbe V."/>
            <person name="Weissenbach J."/>
            <person name="Mihalcescu I."/>
            <person name="Vermeglio A."/>
            <person name="Achouak W."/>
            <person name="Heulin T."/>
        </authorList>
    </citation>
    <scope>NUCLEOTIDE SEQUENCE [LARGE SCALE GENOMIC DNA]</scope>
    <source>
        <strain evidence="8">ATCC BAA-407 / DSM 14655 / LMG 21543 / TTB310</strain>
    </source>
</reference>
<dbReference type="HOGENOM" id="CLU_117621_0_2_4"/>
<dbReference type="STRING" id="365046.Rta_21840"/>
<dbReference type="PROSITE" id="PS51857">
    <property type="entry name" value="CSD_2"/>
    <property type="match status" value="1"/>
</dbReference>
<dbReference type="KEGG" id="rta:Rta_21840"/>
<keyword evidence="3" id="KW-0963">Cytoplasm</keyword>
<reference evidence="8" key="1">
    <citation type="submission" date="2006-01" db="EMBL/GenBank/DDBJ databases">
        <title>Genome of the cyst-dividing bacterium Ramlibacter tataouinensis.</title>
        <authorList>
            <person name="Barakat M."/>
            <person name="Ortet P."/>
            <person name="De Luca G."/>
            <person name="Jourlin-Castelli C."/>
            <person name="Ansaldi M."/>
            <person name="Py B."/>
            <person name="Fichant G."/>
            <person name="Coutinho P."/>
            <person name="Voulhoux R."/>
            <person name="Bastien O."/>
            <person name="Roy S."/>
            <person name="Marechal E."/>
            <person name="Henrissat B."/>
            <person name="Quentin Y."/>
            <person name="Noirot P."/>
            <person name="Filloux A."/>
            <person name="Mejean V."/>
            <person name="DuBow M."/>
            <person name="Barras F."/>
            <person name="Heulin T."/>
        </authorList>
    </citation>
    <scope>NUCLEOTIDE SEQUENCE [LARGE SCALE GENOMIC DNA]</scope>
    <source>
        <strain evidence="8">ATCC BAA-407 / DSM 14655 / LMG 21543 / TTB310</strain>
    </source>
</reference>
<dbReference type="InterPro" id="IPR011129">
    <property type="entry name" value="CSD"/>
</dbReference>
<evidence type="ECO:0000259" key="6">
    <source>
        <dbReference type="PROSITE" id="PS51857"/>
    </source>
</evidence>
<dbReference type="GO" id="GO:0005829">
    <property type="term" value="C:cytosol"/>
    <property type="evidence" value="ECO:0007669"/>
    <property type="project" value="UniProtKB-ARBA"/>
</dbReference>
<feature type="region of interest" description="Disordered" evidence="5">
    <location>
        <begin position="66"/>
        <end position="103"/>
    </location>
</feature>
<dbReference type="OrthoDB" id="9800919at2"/>
<dbReference type="Pfam" id="PF00313">
    <property type="entry name" value="CSD"/>
    <property type="match status" value="1"/>
</dbReference>
<evidence type="ECO:0000256" key="2">
    <source>
        <dbReference type="ARBA" id="ARBA00022332"/>
    </source>
</evidence>
<accession>F5XZB0</accession>
<dbReference type="InterPro" id="IPR050181">
    <property type="entry name" value="Cold_shock_domain"/>
</dbReference>
<dbReference type="PANTHER" id="PTHR11544">
    <property type="entry name" value="COLD SHOCK DOMAIN CONTAINING PROTEINS"/>
    <property type="match status" value="1"/>
</dbReference>
<sequence length="103" mass="10736">MATGTVKWFNDAKGFGFIEPDGGGADVFAHFSAITMEGFKTLKQGSRVTFEVTEGPKGQLAQNIQTEGGGAAAAQPAAALARAPRQPKVRAPQFHAAGQPDLH</sequence>
<comment type="subcellular location">
    <subcellularLocation>
        <location evidence="1 4">Cytoplasm</location>
    </subcellularLocation>
</comment>
<evidence type="ECO:0000313" key="8">
    <source>
        <dbReference type="Proteomes" id="UP000008385"/>
    </source>
</evidence>
<dbReference type="RefSeq" id="WP_013901512.1">
    <property type="nucleotide sequence ID" value="NC_015677.1"/>
</dbReference>
<dbReference type="EMBL" id="CP000245">
    <property type="protein sequence ID" value="AEG93280.1"/>
    <property type="molecule type" value="Genomic_DNA"/>
</dbReference>
<proteinExistence type="predicted"/>
<gene>
    <name evidence="7" type="primary">cspD</name>
    <name evidence="7" type="ordered locus">Rta_21840</name>
</gene>